<dbReference type="Proteomes" id="UP001158048">
    <property type="component" value="Unassembled WGS sequence"/>
</dbReference>
<accession>A0ACD2U1R6</accession>
<organism evidence="1 2">
    <name type="scientific">Pseudomonas helmanticensis</name>
    <dbReference type="NCBI Taxonomy" id="1471381"/>
    <lineage>
        <taxon>Bacteria</taxon>
        <taxon>Pseudomonadati</taxon>
        <taxon>Pseudomonadota</taxon>
        <taxon>Gammaproteobacteria</taxon>
        <taxon>Pseudomonadales</taxon>
        <taxon>Pseudomonadaceae</taxon>
        <taxon>Pseudomonas</taxon>
    </lineage>
</organism>
<dbReference type="EMBL" id="FXUY01000001">
    <property type="protein sequence ID" value="SMQ23672.1"/>
    <property type="molecule type" value="Genomic_DNA"/>
</dbReference>
<comment type="caution">
    <text evidence="1">The sequence shown here is derived from an EMBL/GenBank/DDBJ whole genome shotgun (WGS) entry which is preliminary data.</text>
</comment>
<sequence>MHFDNDPIVPGLLLVLNELQQRSAPTDASTRVERLLFKAFVRPGQTVTYVNEAAQTRIDNESGMCCSFASSIAGALDAPEYIGQPCLNPVHVSPTREPQYWFLPEQVNVNEDGSHASTCIDLAQVIAQHGYLAQIVDPALLVVSEALGNLALVLQQRHAAGTPASYVFARFDALEIALNRTTSAAPLHLHTRVRHFGSFLAWDACAWDAQGVRLVVHNAISVKRKTP</sequence>
<gene>
    <name evidence="1" type="ORF">SAMN04488483_1125</name>
</gene>
<protein>
    <submittedName>
        <fullName evidence="1">Uncharacterized protein</fullName>
    </submittedName>
</protein>
<proteinExistence type="predicted"/>
<keyword evidence="2" id="KW-1185">Reference proteome</keyword>
<reference evidence="1" key="1">
    <citation type="submission" date="2017-05" db="EMBL/GenBank/DDBJ databases">
        <authorList>
            <person name="Varghese N."/>
            <person name="Submissions S."/>
        </authorList>
    </citation>
    <scope>NUCLEOTIDE SEQUENCE</scope>
    <source>
        <strain evidence="1">LMG 28168</strain>
    </source>
</reference>
<evidence type="ECO:0000313" key="2">
    <source>
        <dbReference type="Proteomes" id="UP001158048"/>
    </source>
</evidence>
<evidence type="ECO:0000313" key="1">
    <source>
        <dbReference type="EMBL" id="SMQ23672.1"/>
    </source>
</evidence>
<name>A0ACD2U1R6_9PSED</name>